<dbReference type="Pfam" id="PF00908">
    <property type="entry name" value="dTDP_sugar_isom"/>
    <property type="match status" value="1"/>
</dbReference>
<name>A0ABS6BFU2_9SPHN</name>
<gene>
    <name evidence="2" type="primary">rfbC</name>
    <name evidence="2" type="ORF">KOF26_04715</name>
</gene>
<organism evidence="2 3">
    <name type="scientific">Sphingomonas quercus</name>
    <dbReference type="NCBI Taxonomy" id="2842451"/>
    <lineage>
        <taxon>Bacteria</taxon>
        <taxon>Pseudomonadati</taxon>
        <taxon>Pseudomonadota</taxon>
        <taxon>Alphaproteobacteria</taxon>
        <taxon>Sphingomonadales</taxon>
        <taxon>Sphingomonadaceae</taxon>
        <taxon>Sphingomonas</taxon>
    </lineage>
</organism>
<comment type="catalytic activity">
    <reaction evidence="1">
        <text>dTDP-4-dehydro-6-deoxy-alpha-D-glucose = dTDP-4-dehydro-beta-L-rhamnose</text>
        <dbReference type="Rhea" id="RHEA:16969"/>
        <dbReference type="ChEBI" id="CHEBI:57649"/>
        <dbReference type="ChEBI" id="CHEBI:62830"/>
        <dbReference type="EC" id="5.1.3.13"/>
    </reaction>
</comment>
<comment type="caution">
    <text evidence="2">The sequence shown here is derived from an EMBL/GenBank/DDBJ whole genome shotgun (WGS) entry which is preliminary data.</text>
</comment>
<dbReference type="InterPro" id="IPR000888">
    <property type="entry name" value="RmlC-like"/>
</dbReference>
<dbReference type="PANTHER" id="PTHR21047:SF2">
    <property type="entry name" value="THYMIDINE DIPHOSPHO-4-KETO-RHAMNOSE 3,5-EPIMERASE"/>
    <property type="match status" value="1"/>
</dbReference>
<evidence type="ECO:0000313" key="2">
    <source>
        <dbReference type="EMBL" id="MBU3077162.1"/>
    </source>
</evidence>
<dbReference type="PANTHER" id="PTHR21047">
    <property type="entry name" value="DTDP-6-DEOXY-D-GLUCOSE-3,5 EPIMERASE"/>
    <property type="match status" value="1"/>
</dbReference>
<comment type="subunit">
    <text evidence="1">Homodimer.</text>
</comment>
<dbReference type="NCBIfam" id="TIGR01221">
    <property type="entry name" value="rmlC"/>
    <property type="match status" value="1"/>
</dbReference>
<proteinExistence type="inferred from homology"/>
<keyword evidence="3" id="KW-1185">Reference proteome</keyword>
<comment type="function">
    <text evidence="1">Catalyzes the epimerization of the C3' and C5'positions of dTDP-6-deoxy-D-xylo-4-hexulose, forming dTDP-6-deoxy-L-lyxo-4-hexulose.</text>
</comment>
<dbReference type="EMBL" id="JAHKRT010000002">
    <property type="protein sequence ID" value="MBU3077162.1"/>
    <property type="molecule type" value="Genomic_DNA"/>
</dbReference>
<dbReference type="EC" id="5.1.3.13" evidence="1"/>
<comment type="pathway">
    <text evidence="1">Carbohydrate biosynthesis; dTDP-L-rhamnose biosynthesis.</text>
</comment>
<dbReference type="Proteomes" id="UP000776276">
    <property type="component" value="Unassembled WGS sequence"/>
</dbReference>
<keyword evidence="1 2" id="KW-0413">Isomerase</keyword>
<accession>A0ABS6BFU2</accession>
<protein>
    <recommendedName>
        <fullName evidence="1">dTDP-4-dehydrorhamnose 3,5-epimerase</fullName>
        <ecNumber evidence="1">5.1.3.13</ecNumber>
    </recommendedName>
    <alternativeName>
        <fullName evidence="1">Thymidine diphospho-4-keto-rhamnose 3,5-epimerase</fullName>
    </alternativeName>
</protein>
<evidence type="ECO:0000256" key="1">
    <source>
        <dbReference type="RuleBase" id="RU364069"/>
    </source>
</evidence>
<dbReference type="CDD" id="cd00438">
    <property type="entry name" value="cupin_RmlC"/>
    <property type="match status" value="1"/>
</dbReference>
<evidence type="ECO:0000313" key="3">
    <source>
        <dbReference type="Proteomes" id="UP000776276"/>
    </source>
</evidence>
<dbReference type="GO" id="GO:0008830">
    <property type="term" value="F:dTDP-4-dehydrorhamnose 3,5-epimerase activity"/>
    <property type="evidence" value="ECO:0007669"/>
    <property type="project" value="UniProtKB-EC"/>
</dbReference>
<reference evidence="2 3" key="1">
    <citation type="submission" date="2021-06" db="EMBL/GenBank/DDBJ databases">
        <title>Sphingomonas sp. XMGL2, whole genome shotgun sequencing project.</title>
        <authorList>
            <person name="Zhao G."/>
            <person name="Shen L."/>
        </authorList>
    </citation>
    <scope>NUCLEOTIDE SEQUENCE [LARGE SCALE GENOMIC DNA]</scope>
    <source>
        <strain evidence="2 3">XMGL2</strain>
    </source>
</reference>
<sequence length="190" mass="20874">MDSPVRLIRTRRFADDRGSFCETYVEPRWAAAGVDVRFVQDNESHSVRTGTIRGIHFQRPPHAQAKLVRCVRGRILDYAVDLRRGSPTYGRHVVAELSGANGDQLFIPVGFGHAFVTLEADCIVAYKVSDYYAPDSDGGVLWSDPDLAIDWPLPPEGATLSAKDGVLPRLADFDSPFAYDGRPLDGVQGA</sequence>
<dbReference type="RefSeq" id="WP_216320894.1">
    <property type="nucleotide sequence ID" value="NZ_JAHKRT010000002.1"/>
</dbReference>
<comment type="similarity">
    <text evidence="1">Belongs to the dTDP-4-dehydrorhamnose 3,5-epimerase family.</text>
</comment>